<feature type="transmembrane region" description="Helical" evidence="5">
    <location>
        <begin position="107"/>
        <end position="125"/>
    </location>
</feature>
<dbReference type="HOGENOM" id="CLU_1179290_0_0_9"/>
<keyword evidence="3 5" id="KW-1133">Transmembrane helix</keyword>
<gene>
    <name evidence="8" type="ordered locus">KNP414_05876</name>
</gene>
<evidence type="ECO:0000259" key="7">
    <source>
        <dbReference type="Pfam" id="PF14237"/>
    </source>
</evidence>
<feature type="domain" description="RDD" evidence="6">
    <location>
        <begin position="67"/>
        <end position="195"/>
    </location>
</feature>
<dbReference type="RefSeq" id="WP_013919552.1">
    <property type="nucleotide sequence ID" value="NC_015690.1"/>
</dbReference>
<dbReference type="Pfam" id="PF14237">
    <property type="entry name" value="GYF_2"/>
    <property type="match status" value="1"/>
</dbReference>
<reference evidence="8 9" key="2">
    <citation type="journal article" date="2013" name="Genome Announc.">
        <title>Genome Sequence of Growth-Improving Paenibacillus mucilaginosus Strain KNP414.</title>
        <authorList>
            <person name="Lu J.J."/>
            <person name="Wang J.F."/>
            <person name="Hu X.F."/>
        </authorList>
    </citation>
    <scope>NUCLEOTIDE SEQUENCE [LARGE SCALE GENOMIC DNA]</scope>
    <source>
        <strain evidence="8 9">KNP414</strain>
    </source>
</reference>
<accession>F8F9S1</accession>
<sequence length="235" mass="27287">MDEHESWYSKNRNEEAGPFTLAEIQALIRSGAIRQTTLLRPQDAEEWRPAEYWRDLEWDEPESRTVRPWMRYWARSLDLLLWAAILEALLAALPALPDSPLIPVPKLLLPVLFALLWLPVESLLLSTWGTTPGKLLFGVKVRRTDGGKAPLPQTFRRSMLLLWRGLGLEIPVISMLTMLNAHHELHRHEQTSWDRDTGLQVQYRMKSWGDTLVVWVLIVLLVYARLYYLLQGWAS</sequence>
<reference evidence="9" key="1">
    <citation type="submission" date="2011-06" db="EMBL/GenBank/DDBJ databases">
        <title>Complete genome sequence of Paenibacillus mucilaginosus KNP414.</title>
        <authorList>
            <person name="Wang J."/>
            <person name="Hu S."/>
            <person name="Hu X."/>
            <person name="Zhang B."/>
            <person name="Dong D."/>
            <person name="Zhang S."/>
            <person name="Zhao K."/>
            <person name="Wu D."/>
        </authorList>
    </citation>
    <scope>NUCLEOTIDE SEQUENCE [LARGE SCALE GENOMIC DNA]</scope>
    <source>
        <strain evidence="9">KNP414</strain>
    </source>
</reference>
<dbReference type="InterPro" id="IPR025640">
    <property type="entry name" value="GYF_2"/>
</dbReference>
<evidence type="ECO:0000256" key="3">
    <source>
        <dbReference type="ARBA" id="ARBA00022989"/>
    </source>
</evidence>
<dbReference type="PATRIC" id="fig|1036673.3.peg.5466"/>
<evidence type="ECO:0000256" key="4">
    <source>
        <dbReference type="ARBA" id="ARBA00023136"/>
    </source>
</evidence>
<feature type="domain" description="GYF" evidence="7">
    <location>
        <begin position="7"/>
        <end position="55"/>
    </location>
</feature>
<dbReference type="EMBL" id="CP002869">
    <property type="protein sequence ID" value="AEI44400.1"/>
    <property type="molecule type" value="Genomic_DNA"/>
</dbReference>
<evidence type="ECO:0000259" key="6">
    <source>
        <dbReference type="Pfam" id="PF06271"/>
    </source>
</evidence>
<evidence type="ECO:0000256" key="1">
    <source>
        <dbReference type="ARBA" id="ARBA00004141"/>
    </source>
</evidence>
<dbReference type="InterPro" id="IPR010432">
    <property type="entry name" value="RDD"/>
</dbReference>
<evidence type="ECO:0008006" key="10">
    <source>
        <dbReference type="Google" id="ProtNLM"/>
    </source>
</evidence>
<proteinExistence type="predicted"/>
<evidence type="ECO:0000256" key="2">
    <source>
        <dbReference type="ARBA" id="ARBA00022692"/>
    </source>
</evidence>
<dbReference type="GO" id="GO:0016020">
    <property type="term" value="C:membrane"/>
    <property type="evidence" value="ECO:0007669"/>
    <property type="project" value="UniProtKB-SubCell"/>
</dbReference>
<protein>
    <recommendedName>
        <fullName evidence="10">RDD domain containing protein</fullName>
    </recommendedName>
</protein>
<evidence type="ECO:0000256" key="5">
    <source>
        <dbReference type="SAM" id="Phobius"/>
    </source>
</evidence>
<keyword evidence="4 5" id="KW-0472">Membrane</keyword>
<evidence type="ECO:0000313" key="9">
    <source>
        <dbReference type="Proteomes" id="UP000006620"/>
    </source>
</evidence>
<organism evidence="8 9">
    <name type="scientific">Paenibacillus mucilaginosus (strain KNP414)</name>
    <dbReference type="NCBI Taxonomy" id="1036673"/>
    <lineage>
        <taxon>Bacteria</taxon>
        <taxon>Bacillati</taxon>
        <taxon>Bacillota</taxon>
        <taxon>Bacilli</taxon>
        <taxon>Bacillales</taxon>
        <taxon>Paenibacillaceae</taxon>
        <taxon>Paenibacillus</taxon>
    </lineage>
</organism>
<dbReference type="Pfam" id="PF06271">
    <property type="entry name" value="RDD"/>
    <property type="match status" value="1"/>
</dbReference>
<keyword evidence="2 5" id="KW-0812">Transmembrane</keyword>
<evidence type="ECO:0000313" key="8">
    <source>
        <dbReference type="EMBL" id="AEI44400.1"/>
    </source>
</evidence>
<feature type="transmembrane region" description="Helical" evidence="5">
    <location>
        <begin position="212"/>
        <end position="230"/>
    </location>
</feature>
<dbReference type="AlphaFoldDB" id="F8F9S1"/>
<comment type="subcellular location">
    <subcellularLocation>
        <location evidence="1">Membrane</location>
        <topology evidence="1">Multi-pass membrane protein</topology>
    </subcellularLocation>
</comment>
<name>F8F9S1_PAEMK</name>
<feature type="transmembrane region" description="Helical" evidence="5">
    <location>
        <begin position="77"/>
        <end position="95"/>
    </location>
</feature>
<dbReference type="KEGG" id="pms:KNP414_05876"/>
<dbReference type="Proteomes" id="UP000006620">
    <property type="component" value="Chromosome"/>
</dbReference>